<reference evidence="15 16" key="1">
    <citation type="submission" date="2016-10" db="EMBL/GenBank/DDBJ databases">
        <authorList>
            <person name="de Groot N.N."/>
        </authorList>
    </citation>
    <scope>NUCLEOTIDE SEQUENCE [LARGE SCALE GENOMIC DNA]</scope>
    <source>
        <strain evidence="15 16">DSM 43357</strain>
    </source>
</reference>
<dbReference type="GO" id="GO:0016887">
    <property type="term" value="F:ATP hydrolysis activity"/>
    <property type="evidence" value="ECO:0007669"/>
    <property type="project" value="InterPro"/>
</dbReference>
<dbReference type="Pfam" id="PF00005">
    <property type="entry name" value="ABC_tran"/>
    <property type="match status" value="1"/>
</dbReference>
<evidence type="ECO:0000256" key="1">
    <source>
        <dbReference type="ARBA" id="ARBA00004496"/>
    </source>
</evidence>
<dbReference type="PROSITE" id="PS00211">
    <property type="entry name" value="ABC_TRANSPORTER_1"/>
    <property type="match status" value="1"/>
</dbReference>
<evidence type="ECO:0000259" key="14">
    <source>
        <dbReference type="PROSITE" id="PS50893"/>
    </source>
</evidence>
<dbReference type="GO" id="GO:0006281">
    <property type="term" value="P:DNA repair"/>
    <property type="evidence" value="ECO:0007669"/>
    <property type="project" value="UniProtKB-KW"/>
</dbReference>
<evidence type="ECO:0000256" key="9">
    <source>
        <dbReference type="ARBA" id="ARBA00023125"/>
    </source>
</evidence>
<dbReference type="Gene3D" id="1.20.1580.10">
    <property type="entry name" value="ABC transporter ATPase like domain"/>
    <property type="match status" value="2"/>
</dbReference>
<name>A0A1H7X8H9_9ACTN</name>
<dbReference type="InterPro" id="IPR003593">
    <property type="entry name" value="AAA+_ATPase"/>
</dbReference>
<dbReference type="Proteomes" id="UP000198953">
    <property type="component" value="Unassembled WGS sequence"/>
</dbReference>
<dbReference type="Gene3D" id="1.10.8.280">
    <property type="entry name" value="ABC transporter ATPase domain-like"/>
    <property type="match status" value="1"/>
</dbReference>
<evidence type="ECO:0000256" key="6">
    <source>
        <dbReference type="ARBA" id="ARBA00022769"/>
    </source>
</evidence>
<evidence type="ECO:0000256" key="13">
    <source>
        <dbReference type="ARBA" id="ARBA00042156"/>
    </source>
</evidence>
<dbReference type="SUPFAM" id="SSF52540">
    <property type="entry name" value="P-loop containing nucleoside triphosphate hydrolases"/>
    <property type="match status" value="2"/>
</dbReference>
<evidence type="ECO:0000256" key="3">
    <source>
        <dbReference type="ARBA" id="ARBA00022737"/>
    </source>
</evidence>
<keyword evidence="10" id="KW-0234">DNA repair</keyword>
<dbReference type="InterPro" id="IPR027417">
    <property type="entry name" value="P-loop_NTPase"/>
</dbReference>
<evidence type="ECO:0000313" key="16">
    <source>
        <dbReference type="Proteomes" id="UP000198953"/>
    </source>
</evidence>
<dbReference type="PANTHER" id="PTHR43152">
    <property type="entry name" value="UVRABC SYSTEM PROTEIN A"/>
    <property type="match status" value="1"/>
</dbReference>
<dbReference type="OrthoDB" id="9809851at2"/>
<evidence type="ECO:0000256" key="7">
    <source>
        <dbReference type="ARBA" id="ARBA00022840"/>
    </source>
</evidence>
<dbReference type="SMART" id="SM00382">
    <property type="entry name" value="AAA"/>
    <property type="match status" value="2"/>
</dbReference>
<keyword evidence="6" id="KW-0228">DNA excision</keyword>
<dbReference type="PROSITE" id="PS50893">
    <property type="entry name" value="ABC_TRANSPORTER_2"/>
    <property type="match status" value="2"/>
</dbReference>
<sequence>MEVIRIRGARENTLKNVDLDLPKRQLTVVTGVSGSGKSSLVFDTLAAESGRQLNETFSAFAQSRLPTYGQPDVDHLENLPAVIVVDQNRLSGGPRSTIGTVTDIGARLRLLFSRAGTPSAGPSNAYSFNDPAGMCPTCQGLGVAATVDVAALVDDDRSLAEGAITFPPFAPGQWMWKAYARSGFFDVEKKIRDYGPRERDILLNAPAGSLKPPAGVDAAGSAYEGLLPRFTRLYLHREPESFKGAQREAFERIVVRRRCPDCDGTRLAAPARACLVEGRSIADCNAMQADELLAFLEALDRPEVAPLLAVLRGQLRRLAALGLGYLSLDRATSTLSGGESQRVKMVRHLGSALTDLLYVFDEPTAGLHPRDVRALGAMLLDLRDRGNTVIVVEHDPEIMSIADHCVDMGPGAGAAGGQVVYSGDYAGLRRAPTPTGRGLRAVRAERPAPRRPAGWLVIEHARTHNLRDVTVRIPRGVMTAVTGVAGSGKSSLVLGHLPAAEPGAVVIDQKPLRGSRRSNPATFTGLLDSVRQVFAKATGQPPGLFTPNSSGGCPGCEGAGVVYTDLAFMEGVTTRCETCEGRRFTAEARRHTVGGRSIADVFEMSVDEALRFFTQRPILATLGRLADVGLGYLTLGQPLSSLSGGERQRLKLAAELASPGRTIVLDEPTTGLHLADVDHLVGLIDRLVDSGSTVVVIEHNLDVVLAADWIVDLGPEAGRDGGRVVFEGTPHEMIKNASTHTAVHLRGYVSASAEASGAASRDEGAPARDLRP</sequence>
<keyword evidence="7" id="KW-0067">ATP-binding</keyword>
<comment type="similarity">
    <text evidence="11">Belongs to the ABC transporter superfamily. UvrA family.</text>
</comment>
<dbReference type="Gene3D" id="3.40.50.300">
    <property type="entry name" value="P-loop containing nucleotide triphosphate hydrolases"/>
    <property type="match status" value="2"/>
</dbReference>
<dbReference type="GO" id="GO:0005524">
    <property type="term" value="F:ATP binding"/>
    <property type="evidence" value="ECO:0007669"/>
    <property type="project" value="UniProtKB-KW"/>
</dbReference>
<dbReference type="EMBL" id="FOBF01000011">
    <property type="protein sequence ID" value="SEM29965.1"/>
    <property type="molecule type" value="Genomic_DNA"/>
</dbReference>
<evidence type="ECO:0000256" key="11">
    <source>
        <dbReference type="ARBA" id="ARBA00038000"/>
    </source>
</evidence>
<proteinExistence type="inferred from homology"/>
<evidence type="ECO:0000256" key="8">
    <source>
        <dbReference type="ARBA" id="ARBA00022881"/>
    </source>
</evidence>
<evidence type="ECO:0000256" key="12">
    <source>
        <dbReference type="ARBA" id="ARBA00039316"/>
    </source>
</evidence>
<dbReference type="RefSeq" id="WP_091102885.1">
    <property type="nucleotide sequence ID" value="NZ_FOBF01000011.1"/>
</dbReference>
<keyword evidence="9" id="KW-0238">DNA-binding</keyword>
<evidence type="ECO:0000256" key="10">
    <source>
        <dbReference type="ARBA" id="ARBA00023204"/>
    </source>
</evidence>
<dbReference type="AlphaFoldDB" id="A0A1H7X8H9"/>
<keyword evidence="3" id="KW-0677">Repeat</keyword>
<keyword evidence="8" id="KW-0267">Excision nuclease</keyword>
<evidence type="ECO:0000256" key="2">
    <source>
        <dbReference type="ARBA" id="ARBA00022490"/>
    </source>
</evidence>
<keyword evidence="16" id="KW-1185">Reference proteome</keyword>
<evidence type="ECO:0000313" key="15">
    <source>
        <dbReference type="EMBL" id="SEM29965.1"/>
    </source>
</evidence>
<dbReference type="GO" id="GO:0004518">
    <property type="term" value="F:nuclease activity"/>
    <property type="evidence" value="ECO:0007669"/>
    <property type="project" value="UniProtKB-KW"/>
</dbReference>
<feature type="domain" description="ABC transporter" evidence="14">
    <location>
        <begin position="182"/>
        <end position="435"/>
    </location>
</feature>
<feature type="domain" description="ABC transporter" evidence="14">
    <location>
        <begin position="442"/>
        <end position="746"/>
    </location>
</feature>
<gene>
    <name evidence="15" type="ORF">SAMN05660976_04791</name>
</gene>
<dbReference type="InterPro" id="IPR017871">
    <property type="entry name" value="ABC_transporter-like_CS"/>
</dbReference>
<dbReference type="GO" id="GO:0005737">
    <property type="term" value="C:cytoplasm"/>
    <property type="evidence" value="ECO:0007669"/>
    <property type="project" value="UniProtKB-SubCell"/>
</dbReference>
<organism evidence="15 16">
    <name type="scientific">Nonomuraea pusilla</name>
    <dbReference type="NCBI Taxonomy" id="46177"/>
    <lineage>
        <taxon>Bacteria</taxon>
        <taxon>Bacillati</taxon>
        <taxon>Actinomycetota</taxon>
        <taxon>Actinomycetes</taxon>
        <taxon>Streptosporangiales</taxon>
        <taxon>Streptosporangiaceae</taxon>
        <taxon>Nonomuraea</taxon>
    </lineage>
</organism>
<dbReference type="STRING" id="46177.SAMN05660976_04791"/>
<dbReference type="GO" id="GO:0003677">
    <property type="term" value="F:DNA binding"/>
    <property type="evidence" value="ECO:0007669"/>
    <property type="project" value="UniProtKB-KW"/>
</dbReference>
<keyword evidence="4" id="KW-0547">Nucleotide-binding</keyword>
<keyword evidence="5" id="KW-0227">DNA damage</keyword>
<dbReference type="PANTHER" id="PTHR43152:SF2">
    <property type="entry name" value="DRUG RESISTANCE ABC TRANSPORTER"/>
    <property type="match status" value="1"/>
</dbReference>
<evidence type="ECO:0000256" key="5">
    <source>
        <dbReference type="ARBA" id="ARBA00022763"/>
    </source>
</evidence>
<keyword evidence="2" id="KW-0963">Cytoplasm</keyword>
<accession>A0A1H7X8H9</accession>
<dbReference type="InterPro" id="IPR003439">
    <property type="entry name" value="ABC_transporter-like_ATP-bd"/>
</dbReference>
<evidence type="ECO:0000256" key="4">
    <source>
        <dbReference type="ARBA" id="ARBA00022741"/>
    </source>
</evidence>
<comment type="subcellular location">
    <subcellularLocation>
        <location evidence="1">Cytoplasm</location>
    </subcellularLocation>
</comment>
<protein>
    <recommendedName>
        <fullName evidence="12">UvrABC system protein A</fullName>
    </recommendedName>
    <alternativeName>
        <fullName evidence="13">Excinuclease ABC subunit A</fullName>
    </alternativeName>
</protein>